<dbReference type="AlphaFoldDB" id="A0AAV3QC20"/>
<keyword evidence="3" id="KW-1185">Reference proteome</keyword>
<protein>
    <submittedName>
        <fullName evidence="2">Uncharacterized protein</fullName>
    </submittedName>
</protein>
<comment type="caution">
    <text evidence="2">The sequence shown here is derived from an EMBL/GenBank/DDBJ whole genome shotgun (WGS) entry which is preliminary data.</text>
</comment>
<evidence type="ECO:0000256" key="1">
    <source>
        <dbReference type="SAM" id="MobiDB-lite"/>
    </source>
</evidence>
<dbReference type="Proteomes" id="UP001454036">
    <property type="component" value="Unassembled WGS sequence"/>
</dbReference>
<proteinExistence type="predicted"/>
<sequence>MSTTSKSAPHDPNSLPPAPEGPSTSQKRERISSSNSSSGQPSKEIGQGPHHTWKPTESMGHEELISSLSNLGRRVFDLQEGALYAYKGLLASYEEASGSSSHISQLEQEMNELKKCKVQEESVLQRHLKNLVGDHESLKERYASNVRKTDSLVAELERVKVERNYA</sequence>
<evidence type="ECO:0000313" key="2">
    <source>
        <dbReference type="EMBL" id="GAA0161629.1"/>
    </source>
</evidence>
<reference evidence="2 3" key="1">
    <citation type="submission" date="2024-01" db="EMBL/GenBank/DDBJ databases">
        <title>The complete chloroplast genome sequence of Lithospermum erythrorhizon: insights into the phylogenetic relationship among Boraginaceae species and the maternal lineages of purple gromwells.</title>
        <authorList>
            <person name="Okada T."/>
            <person name="Watanabe K."/>
        </authorList>
    </citation>
    <scope>NUCLEOTIDE SEQUENCE [LARGE SCALE GENOMIC DNA]</scope>
</reference>
<feature type="region of interest" description="Disordered" evidence="1">
    <location>
        <begin position="1"/>
        <end position="61"/>
    </location>
</feature>
<organism evidence="2 3">
    <name type="scientific">Lithospermum erythrorhizon</name>
    <name type="common">Purple gromwell</name>
    <name type="synonym">Lithospermum officinale var. erythrorhizon</name>
    <dbReference type="NCBI Taxonomy" id="34254"/>
    <lineage>
        <taxon>Eukaryota</taxon>
        <taxon>Viridiplantae</taxon>
        <taxon>Streptophyta</taxon>
        <taxon>Embryophyta</taxon>
        <taxon>Tracheophyta</taxon>
        <taxon>Spermatophyta</taxon>
        <taxon>Magnoliopsida</taxon>
        <taxon>eudicotyledons</taxon>
        <taxon>Gunneridae</taxon>
        <taxon>Pentapetalae</taxon>
        <taxon>asterids</taxon>
        <taxon>lamiids</taxon>
        <taxon>Boraginales</taxon>
        <taxon>Boraginaceae</taxon>
        <taxon>Boraginoideae</taxon>
        <taxon>Lithospermeae</taxon>
        <taxon>Lithospermum</taxon>
    </lineage>
</organism>
<name>A0AAV3QC20_LITER</name>
<accession>A0AAV3QC20</accession>
<dbReference type="EMBL" id="BAABME010004231">
    <property type="protein sequence ID" value="GAA0161629.1"/>
    <property type="molecule type" value="Genomic_DNA"/>
</dbReference>
<gene>
    <name evidence="2" type="ORF">LIER_17901</name>
</gene>
<evidence type="ECO:0000313" key="3">
    <source>
        <dbReference type="Proteomes" id="UP001454036"/>
    </source>
</evidence>